<dbReference type="AlphaFoldDB" id="A0A2M4C7W1"/>
<evidence type="ECO:0000313" key="1">
    <source>
        <dbReference type="EMBL" id="MBW61404.1"/>
    </source>
</evidence>
<dbReference type="PROSITE" id="PS51257">
    <property type="entry name" value="PROKAR_LIPOPROTEIN"/>
    <property type="match status" value="1"/>
</dbReference>
<sequence>MHRPWRGTCVVAAVSPSAATGAGCVANALPIGSPGPIIYRCTRRTSRINVPTVGLSLSTRPPCVAMPIRCTCWWCRADTALVATDHITARSVAGWHCRLAVFLFLGELKRC</sequence>
<name>A0A2M4C7W1_9DIPT</name>
<dbReference type="EMBL" id="GGFJ01012263">
    <property type="protein sequence ID" value="MBW61404.1"/>
    <property type="molecule type" value="Transcribed_RNA"/>
</dbReference>
<proteinExistence type="predicted"/>
<reference evidence="1" key="1">
    <citation type="submission" date="2018-01" db="EMBL/GenBank/DDBJ databases">
        <title>An insight into the sialome of Amazonian anophelines.</title>
        <authorList>
            <person name="Ribeiro J.M."/>
            <person name="Scarpassa V."/>
            <person name="Calvo E."/>
        </authorList>
    </citation>
    <scope>NUCLEOTIDE SEQUENCE</scope>
    <source>
        <tissue evidence="1">Salivary glands</tissue>
    </source>
</reference>
<organism evidence="1">
    <name type="scientific">Anopheles marajoara</name>
    <dbReference type="NCBI Taxonomy" id="58244"/>
    <lineage>
        <taxon>Eukaryota</taxon>
        <taxon>Metazoa</taxon>
        <taxon>Ecdysozoa</taxon>
        <taxon>Arthropoda</taxon>
        <taxon>Hexapoda</taxon>
        <taxon>Insecta</taxon>
        <taxon>Pterygota</taxon>
        <taxon>Neoptera</taxon>
        <taxon>Endopterygota</taxon>
        <taxon>Diptera</taxon>
        <taxon>Nematocera</taxon>
        <taxon>Culicoidea</taxon>
        <taxon>Culicidae</taxon>
        <taxon>Anophelinae</taxon>
        <taxon>Anopheles</taxon>
    </lineage>
</organism>
<accession>A0A2M4C7W1</accession>
<protein>
    <submittedName>
        <fullName evidence="1">Putative secreted protein</fullName>
    </submittedName>
</protein>